<gene>
    <name evidence="1" type="ORF">PDJAM_G00103210</name>
</gene>
<protein>
    <submittedName>
        <fullName evidence="1">Uncharacterized protein</fullName>
    </submittedName>
</protein>
<dbReference type="EMBL" id="CM040976">
    <property type="protein sequence ID" value="MCJ8729203.1"/>
    <property type="molecule type" value="Genomic_DNA"/>
</dbReference>
<dbReference type="Proteomes" id="UP000830395">
    <property type="component" value="Chromosome 2"/>
</dbReference>
<name>A0ACC5Y0S9_9TELE</name>
<evidence type="ECO:0000313" key="1">
    <source>
        <dbReference type="EMBL" id="MCJ8729203.1"/>
    </source>
</evidence>
<organism evidence="1 2">
    <name type="scientific">Pangasius djambal</name>
    <dbReference type="NCBI Taxonomy" id="1691987"/>
    <lineage>
        <taxon>Eukaryota</taxon>
        <taxon>Metazoa</taxon>
        <taxon>Chordata</taxon>
        <taxon>Craniata</taxon>
        <taxon>Vertebrata</taxon>
        <taxon>Euteleostomi</taxon>
        <taxon>Actinopterygii</taxon>
        <taxon>Neopterygii</taxon>
        <taxon>Teleostei</taxon>
        <taxon>Ostariophysi</taxon>
        <taxon>Siluriformes</taxon>
        <taxon>Pangasiidae</taxon>
        <taxon>Pangasius</taxon>
    </lineage>
</organism>
<feature type="non-terminal residue" evidence="1">
    <location>
        <position position="1"/>
    </location>
</feature>
<evidence type="ECO:0000313" key="2">
    <source>
        <dbReference type="Proteomes" id="UP000830395"/>
    </source>
</evidence>
<comment type="caution">
    <text evidence="1">The sequence shown here is derived from an EMBL/GenBank/DDBJ whole genome shotgun (WGS) entry which is preliminary data.</text>
</comment>
<reference evidence="1" key="1">
    <citation type="submission" date="2020-02" db="EMBL/GenBank/DDBJ databases">
        <title>Genome sequencing of the panga catfish, Pangasius djambal.</title>
        <authorList>
            <person name="Wen M."/>
            <person name="Zahm M."/>
            <person name="Roques C."/>
            <person name="Cabau C."/>
            <person name="Klopp C."/>
            <person name="Donnadieu C."/>
            <person name="Jouanno E."/>
            <person name="Avarre J.-C."/>
            <person name="Campet M."/>
            <person name="Ha T."/>
            <person name="Dugue R."/>
            <person name="Lampietro C."/>
            <person name="Louis A."/>
            <person name="Herpin A."/>
            <person name="Echchiki A."/>
            <person name="Berthelot C."/>
            <person name="Parey E."/>
            <person name="Roest-Crollius H."/>
            <person name="Braasch I."/>
            <person name="Postlethwait J.H."/>
            <person name="Bobe J."/>
            <person name="Montfort J."/>
            <person name="Bouchez O."/>
            <person name="Begum T."/>
            <person name="Schartl M."/>
            <person name="Gustiano R."/>
            <person name="Guiguen Y."/>
        </authorList>
    </citation>
    <scope>NUCLEOTIDE SEQUENCE</scope>
    <source>
        <strain evidence="1">Pdj_M5554</strain>
    </source>
</reference>
<sequence length="167" mass="19430">KKNNMADSHSLCFNHSPGKFSIYQRVDGSGRPLLGVPRSASEREIKKAFHQLARKLHPDRNHSPDAQHVFTQLAQAYEVLSNRERRRIYDQNGEMEKKQEFHDDQRGSYGDGDFLAFGLHELLNVLRMEDDFMMWEDAGLGQGWSFTMWDEHQDDDGDHLSDMFSML</sequence>
<accession>A0ACC5Y0S9</accession>
<proteinExistence type="predicted"/>
<keyword evidence="2" id="KW-1185">Reference proteome</keyword>